<dbReference type="RefSeq" id="WP_152173020.1">
    <property type="nucleotide sequence ID" value="NZ_CP045096.1"/>
</dbReference>
<reference evidence="2 3" key="1">
    <citation type="submission" date="2019-10" db="EMBL/GenBank/DDBJ databases">
        <title>Streptomyces sp. strain GY16 isolated from leaves of Broussonetia papyrifera.</title>
        <authorList>
            <person name="Mo P."/>
        </authorList>
    </citation>
    <scope>NUCLEOTIDE SEQUENCE [LARGE SCALE GENOMIC DNA]</scope>
    <source>
        <strain evidence="2 3">GY16</strain>
    </source>
</reference>
<dbReference type="Pfam" id="PF00067">
    <property type="entry name" value="p450"/>
    <property type="match status" value="1"/>
</dbReference>
<evidence type="ECO:0000313" key="3">
    <source>
        <dbReference type="Proteomes" id="UP000327294"/>
    </source>
</evidence>
<dbReference type="GO" id="GO:0016705">
    <property type="term" value="F:oxidoreductase activity, acting on paired donors, with incorporation or reduction of molecular oxygen"/>
    <property type="evidence" value="ECO:0007669"/>
    <property type="project" value="InterPro"/>
</dbReference>
<evidence type="ECO:0000256" key="1">
    <source>
        <dbReference type="ARBA" id="ARBA00010617"/>
    </source>
</evidence>
<dbReference type="KEGG" id="sphv:F9278_42100"/>
<dbReference type="EMBL" id="CP045096">
    <property type="protein sequence ID" value="QFR01693.1"/>
    <property type="molecule type" value="Genomic_DNA"/>
</dbReference>
<dbReference type="GO" id="GO:0020037">
    <property type="term" value="F:heme binding"/>
    <property type="evidence" value="ECO:0007669"/>
    <property type="project" value="InterPro"/>
</dbReference>
<accession>A0A5P8KFX4</accession>
<name>A0A5P8KFX4_9ACTN</name>
<keyword evidence="3" id="KW-1185">Reference proteome</keyword>
<comment type="similarity">
    <text evidence="1">Belongs to the cytochrome P450 family.</text>
</comment>
<dbReference type="SUPFAM" id="SSF48264">
    <property type="entry name" value="Cytochrome P450"/>
    <property type="match status" value="1"/>
</dbReference>
<sequence>MTTTMPELDLDPFSDEVLRDPGDFHRAVLDAGPVVRVRQSEGFRLVAVGRYATVKAIIENPAMFLNSRGGGVLDLKYDESFREPGLLAENDPPAHTAIKSVMTSVIAPRNLRRMRDDFQTAADEIVDRLLDMRTFDAQIHFAEAYPLRVIPDAVMGVRQEGREHLLRYSKFLFESMGPRTPRAKRALAEMGDLEPTISWVRDSCRRENVQPGSFGALIWDAVDRGELTDAQAPNLVRSLVGAGIDTTIHSLANTLYLLITNPDQWALLREQPARGKFAFDETLRHTSTVRQIIRTPAEDTDIEGIPVTEGQKIMLLPGAANRDPDRWGETADRFDITRDAGGHMALGRGIHQCVGAPIARLEADALLSTFARRVKSVEFADTPRPMVNNFLRGFDTLPVTITPV</sequence>
<protein>
    <submittedName>
        <fullName evidence="2">Cytochrome P450</fullName>
    </submittedName>
</protein>
<dbReference type="InterPro" id="IPR036396">
    <property type="entry name" value="Cyt_P450_sf"/>
</dbReference>
<dbReference type="AlphaFoldDB" id="A0A5P8KFX4"/>
<organism evidence="2 3">
    <name type="scientific">Streptomyces phaeolivaceus</name>
    <dbReference type="NCBI Taxonomy" id="2653200"/>
    <lineage>
        <taxon>Bacteria</taxon>
        <taxon>Bacillati</taxon>
        <taxon>Actinomycetota</taxon>
        <taxon>Actinomycetes</taxon>
        <taxon>Kitasatosporales</taxon>
        <taxon>Streptomycetaceae</taxon>
        <taxon>Streptomyces</taxon>
    </lineage>
</organism>
<dbReference type="PANTHER" id="PTHR46696">
    <property type="entry name" value="P450, PUTATIVE (EUROFUNG)-RELATED"/>
    <property type="match status" value="1"/>
</dbReference>
<dbReference type="GO" id="GO:0005506">
    <property type="term" value="F:iron ion binding"/>
    <property type="evidence" value="ECO:0007669"/>
    <property type="project" value="InterPro"/>
</dbReference>
<evidence type="ECO:0000313" key="2">
    <source>
        <dbReference type="EMBL" id="QFR01693.1"/>
    </source>
</evidence>
<dbReference type="GO" id="GO:0004497">
    <property type="term" value="F:monooxygenase activity"/>
    <property type="evidence" value="ECO:0007669"/>
    <property type="project" value="InterPro"/>
</dbReference>
<dbReference type="InterPro" id="IPR001128">
    <property type="entry name" value="Cyt_P450"/>
</dbReference>
<dbReference type="PANTHER" id="PTHR46696:SF1">
    <property type="entry name" value="CYTOCHROME P450 YJIB-RELATED"/>
    <property type="match status" value="1"/>
</dbReference>
<dbReference type="Gene3D" id="1.10.630.10">
    <property type="entry name" value="Cytochrome P450"/>
    <property type="match status" value="1"/>
</dbReference>
<gene>
    <name evidence="2" type="ORF">F9278_42100</name>
</gene>
<proteinExistence type="inferred from homology"/>
<dbReference type="Proteomes" id="UP000327294">
    <property type="component" value="Chromosome"/>
</dbReference>